<dbReference type="RefSeq" id="WP_345079468.1">
    <property type="nucleotide sequence ID" value="NZ_BAABFA010000008.1"/>
</dbReference>
<comment type="caution">
    <text evidence="1">The sequence shown here is derived from an EMBL/GenBank/DDBJ whole genome shotgun (WGS) entry which is preliminary data.</text>
</comment>
<proteinExistence type="predicted"/>
<dbReference type="Proteomes" id="UP001500067">
    <property type="component" value="Unassembled WGS sequence"/>
</dbReference>
<keyword evidence="2" id="KW-1185">Reference proteome</keyword>
<sequence>MRQTTLLLLFVACTLAACRRTPPEPPTIKVPYNGQYEVIMHEWRAMKKLSLEVSTTEVLNCNNYYISPADSRLDQGTIRLSLQGLSIRGGCEPGRDNARTDAQYELANGVYPLSIVNNGVTMYGSVTVTDSAFIVFYDGGNNVTFINKVLRRLPKNTVLGVIYSFDSTAFAHTQSFIDSLVYYGAQPFVGEAVQYDRITVLPGNTFTKEDDAKRTEYYRNFIYTYAGKVDDLKQLARRYNDRTNGQLSIYMEDPDGNIINSYAID</sequence>
<protein>
    <recommendedName>
        <fullName evidence="3">META domain-containing protein</fullName>
    </recommendedName>
</protein>
<evidence type="ECO:0000313" key="2">
    <source>
        <dbReference type="Proteomes" id="UP001500067"/>
    </source>
</evidence>
<accession>A0ABP8NAK9</accession>
<reference evidence="2" key="1">
    <citation type="journal article" date="2019" name="Int. J. Syst. Evol. Microbiol.">
        <title>The Global Catalogue of Microorganisms (GCM) 10K type strain sequencing project: providing services to taxonomists for standard genome sequencing and annotation.</title>
        <authorList>
            <consortium name="The Broad Institute Genomics Platform"/>
            <consortium name="The Broad Institute Genome Sequencing Center for Infectious Disease"/>
            <person name="Wu L."/>
            <person name="Ma J."/>
        </authorList>
    </citation>
    <scope>NUCLEOTIDE SEQUENCE [LARGE SCALE GENOMIC DNA]</scope>
    <source>
        <strain evidence="2">JCM 32105</strain>
    </source>
</reference>
<organism evidence="1 2">
    <name type="scientific">Nemorincola caseinilytica</name>
    <dbReference type="NCBI Taxonomy" id="2054315"/>
    <lineage>
        <taxon>Bacteria</taxon>
        <taxon>Pseudomonadati</taxon>
        <taxon>Bacteroidota</taxon>
        <taxon>Chitinophagia</taxon>
        <taxon>Chitinophagales</taxon>
        <taxon>Chitinophagaceae</taxon>
        <taxon>Nemorincola</taxon>
    </lineage>
</organism>
<name>A0ABP8NAK9_9BACT</name>
<dbReference type="PROSITE" id="PS51257">
    <property type="entry name" value="PROKAR_LIPOPROTEIN"/>
    <property type="match status" value="1"/>
</dbReference>
<gene>
    <name evidence="1" type="ORF">GCM10023093_09960</name>
</gene>
<dbReference type="EMBL" id="BAABFA010000008">
    <property type="protein sequence ID" value="GAA4462768.1"/>
    <property type="molecule type" value="Genomic_DNA"/>
</dbReference>
<evidence type="ECO:0008006" key="3">
    <source>
        <dbReference type="Google" id="ProtNLM"/>
    </source>
</evidence>
<evidence type="ECO:0000313" key="1">
    <source>
        <dbReference type="EMBL" id="GAA4462768.1"/>
    </source>
</evidence>